<organism evidence="2 3">
    <name type="scientific">Adhaeribacter pallidiroseus</name>
    <dbReference type="NCBI Taxonomy" id="2072847"/>
    <lineage>
        <taxon>Bacteria</taxon>
        <taxon>Pseudomonadati</taxon>
        <taxon>Bacteroidota</taxon>
        <taxon>Cytophagia</taxon>
        <taxon>Cytophagales</taxon>
        <taxon>Hymenobacteraceae</taxon>
        <taxon>Adhaeribacter</taxon>
    </lineage>
</organism>
<proteinExistence type="predicted"/>
<feature type="transmembrane region" description="Helical" evidence="1">
    <location>
        <begin position="176"/>
        <end position="195"/>
    </location>
</feature>
<evidence type="ECO:0000313" key="2">
    <source>
        <dbReference type="EMBL" id="RDC65214.1"/>
    </source>
</evidence>
<feature type="transmembrane region" description="Helical" evidence="1">
    <location>
        <begin position="15"/>
        <end position="34"/>
    </location>
</feature>
<accession>A0A369QKF3</accession>
<name>A0A369QKF3_9BACT</name>
<dbReference type="PANTHER" id="PTHR31303">
    <property type="entry name" value="CTP-DEPENDENT DIACYLGLYCEROL KINASE 1"/>
    <property type="match status" value="1"/>
</dbReference>
<keyword evidence="1" id="KW-0812">Transmembrane</keyword>
<protein>
    <recommendedName>
        <fullName evidence="4">Phytol kinase</fullName>
    </recommendedName>
</protein>
<dbReference type="Proteomes" id="UP000253919">
    <property type="component" value="Unassembled WGS sequence"/>
</dbReference>
<evidence type="ECO:0000256" key="1">
    <source>
        <dbReference type="SAM" id="Phobius"/>
    </source>
</evidence>
<dbReference type="AlphaFoldDB" id="A0A369QKF3"/>
<feature type="transmembrane region" description="Helical" evidence="1">
    <location>
        <begin position="109"/>
        <end position="130"/>
    </location>
</feature>
<feature type="transmembrane region" description="Helical" evidence="1">
    <location>
        <begin position="46"/>
        <end position="63"/>
    </location>
</feature>
<dbReference type="GO" id="GO:0004143">
    <property type="term" value="F:ATP-dependent diacylglycerol kinase activity"/>
    <property type="evidence" value="ECO:0007669"/>
    <property type="project" value="InterPro"/>
</dbReference>
<dbReference type="OrthoDB" id="7066838at2"/>
<keyword evidence="1" id="KW-1133">Transmembrane helix</keyword>
<keyword evidence="3" id="KW-1185">Reference proteome</keyword>
<comment type="caution">
    <text evidence="2">The sequence shown here is derived from an EMBL/GenBank/DDBJ whole genome shotgun (WGS) entry which is preliminary data.</text>
</comment>
<feature type="transmembrane region" description="Helical" evidence="1">
    <location>
        <begin position="69"/>
        <end position="88"/>
    </location>
</feature>
<sequence length="242" mass="26694">MLQQFLERAIPSWELIWQLGPFIFGYVLVVALLVSHLKKQHRVRTAYTRKIFHFLIFSTASIFQVKYGLPAVILFGSIVSLFVLYAVFKGDHFPFYEVMARQSDRPHRTLFILIPLITTALGGVLSNLFFLKFAFIGYLVGGWGDAVGEPVGSRWGKHRYQVPSLLGVKATRSLEGSGAVAFVSIVVAFLGLYFIGYPLSNCLKTAVVCGLGGAAIESVSNHGLDNLTMQLTAAGLAYWLLA</sequence>
<evidence type="ECO:0000313" key="3">
    <source>
        <dbReference type="Proteomes" id="UP000253919"/>
    </source>
</evidence>
<keyword evidence="1" id="KW-0472">Membrane</keyword>
<reference evidence="2 3" key="1">
    <citation type="submission" date="2018-04" db="EMBL/GenBank/DDBJ databases">
        <title>Adhaeribacter sp. HMF7616 genome sequencing and assembly.</title>
        <authorList>
            <person name="Kang H."/>
            <person name="Kang J."/>
            <person name="Cha I."/>
            <person name="Kim H."/>
            <person name="Joh K."/>
        </authorList>
    </citation>
    <scope>NUCLEOTIDE SEQUENCE [LARGE SCALE GENOMIC DNA]</scope>
    <source>
        <strain evidence="2 3">HMF7616</strain>
    </source>
</reference>
<evidence type="ECO:0008006" key="4">
    <source>
        <dbReference type="Google" id="ProtNLM"/>
    </source>
</evidence>
<dbReference type="EMBL" id="QASA01000001">
    <property type="protein sequence ID" value="RDC65214.1"/>
    <property type="molecule type" value="Genomic_DNA"/>
</dbReference>
<dbReference type="RefSeq" id="WP_115374264.1">
    <property type="nucleotide sequence ID" value="NZ_QASA01000001.1"/>
</dbReference>
<dbReference type="PANTHER" id="PTHR31303:SF1">
    <property type="entry name" value="CTP-DEPENDENT DIACYLGLYCEROL KINASE 1"/>
    <property type="match status" value="1"/>
</dbReference>
<gene>
    <name evidence="2" type="ORF">AHMF7616_03844</name>
</gene>
<dbReference type="InterPro" id="IPR037997">
    <property type="entry name" value="Dgk1-like"/>
</dbReference>